<proteinExistence type="predicted"/>
<dbReference type="AlphaFoldDB" id="A0A1T4K5B1"/>
<accession>A0A1T4K5B1</accession>
<protein>
    <submittedName>
        <fullName evidence="1">Uncharacterized protein</fullName>
    </submittedName>
</protein>
<dbReference type="EMBL" id="FUXA01000003">
    <property type="protein sequence ID" value="SJZ37523.1"/>
    <property type="molecule type" value="Genomic_DNA"/>
</dbReference>
<evidence type="ECO:0000313" key="1">
    <source>
        <dbReference type="EMBL" id="SJZ37523.1"/>
    </source>
</evidence>
<gene>
    <name evidence="1" type="ORF">SAMN02745110_00165</name>
</gene>
<keyword evidence="2" id="KW-1185">Reference proteome</keyword>
<sequence length="250" mass="28848">MDKIIEAIEFIESKTMRKYLNGLYASGNLSLSNEDMLAIVWNMKGDIDMKQAFLMSFTDDDRAGKCAVELVKRIEAFRSFIKENHDDLVYVLTMNDKFYGVYNRFDVARDDYKEVWGDEGLFNDMILEIYDPKGSMFKGRIFINKSFDVLGFDLGLDVINDNKLWERGETDDIINHYVDIPCPFSIGEKVTLPSSLDCFEIFEIPGNDDSREKMFTDLTVKAYICDDDDVATEEEVELDLLTIEKSNILI</sequence>
<organism evidence="1 2">
    <name type="scientific">Eubacterium ruminantium</name>
    <dbReference type="NCBI Taxonomy" id="42322"/>
    <lineage>
        <taxon>Bacteria</taxon>
        <taxon>Bacillati</taxon>
        <taxon>Bacillota</taxon>
        <taxon>Clostridia</taxon>
        <taxon>Eubacteriales</taxon>
        <taxon>Eubacteriaceae</taxon>
        <taxon>Eubacterium</taxon>
    </lineage>
</organism>
<dbReference type="RefSeq" id="WP_078785847.1">
    <property type="nucleotide sequence ID" value="NZ_FMTO01000002.1"/>
</dbReference>
<evidence type="ECO:0000313" key="2">
    <source>
        <dbReference type="Proteomes" id="UP000189857"/>
    </source>
</evidence>
<dbReference type="Proteomes" id="UP000189857">
    <property type="component" value="Unassembled WGS sequence"/>
</dbReference>
<name>A0A1T4K5B1_9FIRM</name>
<reference evidence="1 2" key="1">
    <citation type="submission" date="2017-02" db="EMBL/GenBank/DDBJ databases">
        <authorList>
            <person name="Peterson S.W."/>
        </authorList>
    </citation>
    <scope>NUCLEOTIDE SEQUENCE [LARGE SCALE GENOMIC DNA]</scope>
    <source>
        <strain evidence="1 2">ATCC 17233</strain>
    </source>
</reference>
<dbReference type="OrthoDB" id="3199465at2"/>